<keyword evidence="2" id="KW-1185">Reference proteome</keyword>
<gene>
    <name evidence="1" type="ORF">FWK35_00018445</name>
</gene>
<evidence type="ECO:0000313" key="2">
    <source>
        <dbReference type="Proteomes" id="UP000478052"/>
    </source>
</evidence>
<protein>
    <submittedName>
        <fullName evidence="1">Uncharacterized protein</fullName>
    </submittedName>
</protein>
<dbReference type="OrthoDB" id="6617419at2759"/>
<organism evidence="1 2">
    <name type="scientific">Aphis craccivora</name>
    <name type="common">Cowpea aphid</name>
    <dbReference type="NCBI Taxonomy" id="307492"/>
    <lineage>
        <taxon>Eukaryota</taxon>
        <taxon>Metazoa</taxon>
        <taxon>Ecdysozoa</taxon>
        <taxon>Arthropoda</taxon>
        <taxon>Hexapoda</taxon>
        <taxon>Insecta</taxon>
        <taxon>Pterygota</taxon>
        <taxon>Neoptera</taxon>
        <taxon>Paraneoptera</taxon>
        <taxon>Hemiptera</taxon>
        <taxon>Sternorrhyncha</taxon>
        <taxon>Aphidomorpha</taxon>
        <taxon>Aphidoidea</taxon>
        <taxon>Aphididae</taxon>
        <taxon>Aphidini</taxon>
        <taxon>Aphis</taxon>
        <taxon>Aphis</taxon>
    </lineage>
</organism>
<proteinExistence type="predicted"/>
<dbReference type="Proteomes" id="UP000478052">
    <property type="component" value="Unassembled WGS sequence"/>
</dbReference>
<reference evidence="1 2" key="1">
    <citation type="submission" date="2019-08" db="EMBL/GenBank/DDBJ databases">
        <title>Whole genome of Aphis craccivora.</title>
        <authorList>
            <person name="Voronova N.V."/>
            <person name="Shulinski R.S."/>
            <person name="Bandarenka Y.V."/>
            <person name="Zhorov D.G."/>
            <person name="Warner D."/>
        </authorList>
    </citation>
    <scope>NUCLEOTIDE SEQUENCE [LARGE SCALE GENOMIC DNA]</scope>
    <source>
        <strain evidence="1">180601</strain>
        <tissue evidence="1">Whole Body</tissue>
    </source>
</reference>
<dbReference type="AlphaFoldDB" id="A0A6G0Y2T0"/>
<sequence length="111" mass="12638">MAIYRQSFLLNSTIAVVKNVRKETFSDESMKWLKSKILNGNKNIKHALNGGEAVICGAKVDGYDVSEKKVYQYHGCFWHGFPDCFNPNDTNPINKNTMTDLYNNTIKLCDI</sequence>
<evidence type="ECO:0000313" key="1">
    <source>
        <dbReference type="EMBL" id="KAF0748040.1"/>
    </source>
</evidence>
<dbReference type="EMBL" id="VUJU01006625">
    <property type="protein sequence ID" value="KAF0748040.1"/>
    <property type="molecule type" value="Genomic_DNA"/>
</dbReference>
<name>A0A6G0Y2T0_APHCR</name>
<comment type="caution">
    <text evidence="1">The sequence shown here is derived from an EMBL/GenBank/DDBJ whole genome shotgun (WGS) entry which is preliminary data.</text>
</comment>
<accession>A0A6G0Y2T0</accession>